<dbReference type="PANTHER" id="PTHR23339">
    <property type="entry name" value="TYROSINE SPECIFIC PROTEIN PHOSPHATASE AND DUAL SPECIFICITY PROTEIN PHOSPHATASE"/>
    <property type="match status" value="1"/>
</dbReference>
<feature type="domain" description="Rhodanese" evidence="2">
    <location>
        <begin position="752"/>
        <end position="772"/>
    </location>
</feature>
<dbReference type="Proteomes" id="UP001295469">
    <property type="component" value="Chromosome C01"/>
</dbReference>
<protein>
    <submittedName>
        <fullName evidence="3">(rape) hypothetical protein</fullName>
    </submittedName>
</protein>
<evidence type="ECO:0000259" key="1">
    <source>
        <dbReference type="PROSITE" id="PS50181"/>
    </source>
</evidence>
<dbReference type="SUPFAM" id="SSF81383">
    <property type="entry name" value="F-box domain"/>
    <property type="match status" value="1"/>
</dbReference>
<reference evidence="3" key="1">
    <citation type="submission" date="2021-01" db="EMBL/GenBank/DDBJ databases">
        <authorList>
            <consortium name="Genoscope - CEA"/>
            <person name="William W."/>
        </authorList>
    </citation>
    <scope>NUCLEOTIDE SEQUENCE</scope>
</reference>
<dbReference type="InterPro" id="IPR006566">
    <property type="entry name" value="FBD"/>
</dbReference>
<dbReference type="SMART" id="SM00579">
    <property type="entry name" value="FBD"/>
    <property type="match status" value="1"/>
</dbReference>
<dbReference type="InterPro" id="IPR001810">
    <property type="entry name" value="F-box_dom"/>
</dbReference>
<dbReference type="PROSITE" id="PS50206">
    <property type="entry name" value="RHODANESE_3"/>
    <property type="match status" value="1"/>
</dbReference>
<dbReference type="CDD" id="cd14496">
    <property type="entry name" value="PTP_paladin"/>
    <property type="match status" value="2"/>
</dbReference>
<dbReference type="SUPFAM" id="SSF52047">
    <property type="entry name" value="RNI-like"/>
    <property type="match status" value="1"/>
</dbReference>
<dbReference type="EMBL" id="HG994365">
    <property type="protein sequence ID" value="CAF2073657.1"/>
    <property type="molecule type" value="Genomic_DNA"/>
</dbReference>
<dbReference type="InterPro" id="IPR055411">
    <property type="entry name" value="LRR_FXL15/At3g58940/PEG3-like"/>
</dbReference>
<dbReference type="Gene3D" id="3.80.10.10">
    <property type="entry name" value="Ribonuclease Inhibitor"/>
    <property type="match status" value="1"/>
</dbReference>
<dbReference type="InterPro" id="IPR001763">
    <property type="entry name" value="Rhodanese-like_dom"/>
</dbReference>
<dbReference type="InterPro" id="IPR029021">
    <property type="entry name" value="Prot-tyrosine_phosphatase-like"/>
</dbReference>
<dbReference type="Gene3D" id="1.20.1280.50">
    <property type="match status" value="1"/>
</dbReference>
<dbReference type="Gene3D" id="3.90.190.10">
    <property type="entry name" value="Protein tyrosine phosphatase superfamily"/>
    <property type="match status" value="3"/>
</dbReference>
<gene>
    <name evidence="3" type="ORF">DARMORV10_C01P29360.1</name>
</gene>
<dbReference type="InterPro" id="IPR036047">
    <property type="entry name" value="F-box-like_dom_sf"/>
</dbReference>
<dbReference type="PROSITE" id="PS50181">
    <property type="entry name" value="FBOX"/>
    <property type="match status" value="1"/>
</dbReference>
<evidence type="ECO:0000313" key="3">
    <source>
        <dbReference type="EMBL" id="CAF2073657.1"/>
    </source>
</evidence>
<dbReference type="Pfam" id="PF14566">
    <property type="entry name" value="PTPlike_phytase"/>
    <property type="match status" value="3"/>
</dbReference>
<organism evidence="3">
    <name type="scientific">Brassica napus</name>
    <name type="common">Rape</name>
    <dbReference type="NCBI Taxonomy" id="3708"/>
    <lineage>
        <taxon>Eukaryota</taxon>
        <taxon>Viridiplantae</taxon>
        <taxon>Streptophyta</taxon>
        <taxon>Embryophyta</taxon>
        <taxon>Tracheophyta</taxon>
        <taxon>Spermatophyta</taxon>
        <taxon>Magnoliopsida</taxon>
        <taxon>eudicotyledons</taxon>
        <taxon>Gunneridae</taxon>
        <taxon>Pentapetalae</taxon>
        <taxon>rosids</taxon>
        <taxon>malvids</taxon>
        <taxon>Brassicales</taxon>
        <taxon>Brassicaceae</taxon>
        <taxon>Brassiceae</taxon>
        <taxon>Brassica</taxon>
    </lineage>
</organism>
<evidence type="ECO:0000259" key="2">
    <source>
        <dbReference type="PROSITE" id="PS50206"/>
    </source>
</evidence>
<dbReference type="SMART" id="SM01301">
    <property type="entry name" value="PTPlike_phytase"/>
    <property type="match status" value="3"/>
</dbReference>
<dbReference type="InterPro" id="IPR050561">
    <property type="entry name" value="PTP"/>
</dbReference>
<sequence length="1402" mass="158524">MTKVRDGLLLGKKTILKSDYLPACQNKSVNPRIESAPNYHQARSLHVHGVAMPTAVGIRNLLDHIGAHKASNQVQVLWISLREEPVIYINGKPYVLRDLDNPFTNMGMKRLNVDQMEEDLRGDMVDQWEPVVSNESLKTMLEVVYQELQAEGYLVEYARVPVTEPKDTDFDALIRKISQADINTEIIFSCQMGRGNTTAGMVIATLLYFKRPGALDNSFGRIFTTGRNITYDLPNSEEDKIRRGEYAVIRSLIRVLEGGVKGKRQVDNAIDRCASIQVSSAHFNIQVYENVYQTLWVLTSGQMSKFFSSINIQNLREAIPTYSSKGAFLQTGSLDHVSFADWMQARPELYGILRRFLRRDPMGSLAAMKPSLTKVEESTDGRPHEMSEVAALRSGVVLGSQTVLKSDHSPGCRNASLRERVDGAPNFREVPGFAVYGVANPTVDGIRSVIERVWSLRGRRPVFWHNMREEPVIYINGIPFVIREVERPYKNMLGYKGTDRDTVEGVEALLKEDILREAKRYDGAIMVIHETEDQNVFDCWEHVDAYSVQTPLEVFKNLETEGFPVKYARVPVTDGKAPRSSDFDTLTWNIASASKDTAFVFNCQHSVLSLEHTQIGRGRTTTGTVIACLVKLRMNYGRPIKVLTDSIVYDDSLSGEEEHGRAFGMDDILLLRKFTTLFDNGVESREALDAVIDRCSAVQNIREAVLHYRKVFNQQHVEPRLRNAALKRSAEYLERYFWLITFAAYIGSENLDVAVVKGGYKNWLHEKPEVQALKWSVRVRPGRFFTIPEELQSRQGDAVMESIINKRSGSVLCKGSILKKCQRTSSRLQIDEEGEDSTETIREEADVYINGIPFVLRELRKPVAILTHVGIAGVVVETRLKEDILSEVRETGGRMLLHREEYSTASNQSQVIGYWEYIQPEDVKTSAEIYAAQERDALASNVDAIHSCKDDSLGFGANVDTISSLPDEMILMIVRFLPAKEAARVSVLSKRFQKLFTIIQDPELDENQENLRGFLDRVSALPELITRIRRFSLKYKERVDSADFALVNKCICHVLKLGVMDFQMCLDGVEKGYSLPPELFTSKTLAKLTLGKGFEIEALPRDAFLPALQTLVLDSVRFFSLRGCAFQGLLSASPELRELVIAAMCWEHWEWSGILSSQSLRRISMGRVFSAEFDGPLHQSISFDTPKLEYLEYSDLVAHDYPIMNLPALQEAKLTLQMLVNTQWDDVDLPHDVDIYSSNPKKLLKGIRNVKVLHLSSSSTFEGLNYFSKSIPILADLHHLTITHEDIEYCWEFLPCLLERSPNLKTLIIRGGLHYGQDDVCRCLSSYSCLVTSALEVVEVSLHDSTSRAEWDQLEHFLGKLPCLQLLKVRCGGKISREEKVRMARELCQLPKASSKCKIVCT</sequence>
<feature type="domain" description="F-box" evidence="1">
    <location>
        <begin position="959"/>
        <end position="1011"/>
    </location>
</feature>
<dbReference type="SUPFAM" id="SSF52799">
    <property type="entry name" value="(Phosphotyrosine protein) phosphatases II"/>
    <property type="match status" value="2"/>
</dbReference>
<proteinExistence type="predicted"/>
<dbReference type="Pfam" id="PF24758">
    <property type="entry name" value="LRR_At5g56370"/>
    <property type="match status" value="1"/>
</dbReference>
<dbReference type="InterPro" id="IPR032675">
    <property type="entry name" value="LRR_dom_sf"/>
</dbReference>
<name>A0A816RJT9_BRANA</name>
<accession>A0A816RJT9</accession>
<dbReference type="Pfam" id="PF00646">
    <property type="entry name" value="F-box"/>
    <property type="match status" value="1"/>
</dbReference>